<keyword evidence="2" id="KW-0805">Transcription regulation</keyword>
<dbReference type="CDD" id="cd08475">
    <property type="entry name" value="PBP2_CrgA_like_6"/>
    <property type="match status" value="1"/>
</dbReference>
<evidence type="ECO:0000313" key="6">
    <source>
        <dbReference type="EMBL" id="ABB10835.1"/>
    </source>
</evidence>
<dbReference type="InterPro" id="IPR058163">
    <property type="entry name" value="LysR-type_TF_proteobact-type"/>
</dbReference>
<dbReference type="InterPro" id="IPR005119">
    <property type="entry name" value="LysR_subst-bd"/>
</dbReference>
<dbReference type="SUPFAM" id="SSF53850">
    <property type="entry name" value="Periplasmic binding protein-like II"/>
    <property type="match status" value="1"/>
</dbReference>
<dbReference type="Gene3D" id="1.10.10.10">
    <property type="entry name" value="Winged helix-like DNA-binding domain superfamily/Winged helix DNA-binding domain"/>
    <property type="match status" value="1"/>
</dbReference>
<dbReference type="HOGENOM" id="CLU_039613_16_0_4"/>
<feature type="domain" description="HTH lysR-type" evidence="5">
    <location>
        <begin position="28"/>
        <end position="85"/>
    </location>
</feature>
<proteinExistence type="inferred from homology"/>
<dbReference type="Pfam" id="PF03466">
    <property type="entry name" value="LysR_substrate"/>
    <property type="match status" value="1"/>
</dbReference>
<reference evidence="6" key="1">
    <citation type="submission" date="2005-10" db="EMBL/GenBank/DDBJ databases">
        <title>Complete sequence of chromosome 2 of Burkholderia sp. 383.</title>
        <authorList>
            <consortium name="US DOE Joint Genome Institute"/>
            <person name="Copeland A."/>
            <person name="Lucas S."/>
            <person name="Lapidus A."/>
            <person name="Barry K."/>
            <person name="Detter J.C."/>
            <person name="Glavina T."/>
            <person name="Hammon N."/>
            <person name="Israni S."/>
            <person name="Pitluck S."/>
            <person name="Chain P."/>
            <person name="Malfatti S."/>
            <person name="Shin M."/>
            <person name="Vergez L."/>
            <person name="Schmutz J."/>
            <person name="Larimer F."/>
            <person name="Land M."/>
            <person name="Kyrpides N."/>
            <person name="Lykidis A."/>
            <person name="Richardson P."/>
        </authorList>
    </citation>
    <scope>NUCLEOTIDE SEQUENCE [LARGE SCALE GENOMIC DNA]</scope>
    <source>
        <strain evidence="6">383</strain>
    </source>
</reference>
<dbReference type="PANTHER" id="PTHR30537">
    <property type="entry name" value="HTH-TYPE TRANSCRIPTIONAL REGULATOR"/>
    <property type="match status" value="1"/>
</dbReference>
<evidence type="ECO:0000256" key="1">
    <source>
        <dbReference type="ARBA" id="ARBA00009437"/>
    </source>
</evidence>
<dbReference type="Pfam" id="PF00126">
    <property type="entry name" value="HTH_1"/>
    <property type="match status" value="1"/>
</dbReference>
<dbReference type="AlphaFoldDB" id="Q399M6"/>
<keyword evidence="7" id="KW-1185">Reference proteome</keyword>
<dbReference type="EMBL" id="CP000152">
    <property type="protein sequence ID" value="ABB10835.1"/>
    <property type="molecule type" value="Genomic_DNA"/>
</dbReference>
<name>Q399M6_BURL3</name>
<dbReference type="GO" id="GO:0003700">
    <property type="term" value="F:DNA-binding transcription factor activity"/>
    <property type="evidence" value="ECO:0007669"/>
    <property type="project" value="InterPro"/>
</dbReference>
<gene>
    <name evidence="6" type="ordered locus">Bcep18194_B0721</name>
</gene>
<evidence type="ECO:0000313" key="7">
    <source>
        <dbReference type="Proteomes" id="UP000002705"/>
    </source>
</evidence>
<keyword evidence="3" id="KW-0238">DNA-binding</keyword>
<dbReference type="InterPro" id="IPR036388">
    <property type="entry name" value="WH-like_DNA-bd_sf"/>
</dbReference>
<comment type="similarity">
    <text evidence="1">Belongs to the LysR transcriptional regulatory family.</text>
</comment>
<dbReference type="FunFam" id="1.10.10.10:FF:000001">
    <property type="entry name" value="LysR family transcriptional regulator"/>
    <property type="match status" value="1"/>
</dbReference>
<accession>Q399M6</accession>
<dbReference type="PANTHER" id="PTHR30537:SF5">
    <property type="entry name" value="HTH-TYPE TRANSCRIPTIONAL ACTIVATOR TTDR-RELATED"/>
    <property type="match status" value="1"/>
</dbReference>
<dbReference type="Proteomes" id="UP000002705">
    <property type="component" value="Chromosome 2"/>
</dbReference>
<sequence>MRISIPIDARTSPDWGTAGLNYPPPMTDRLDGVTTFVQVVESGSFALAAERLDMTRSAVGKAVARLEKRLGARLLQRTTRSQSLTDDGQAYYDRCVRALAELEAAEADLDCGRNEPRGKLRLSVPLAFGHHCVTPIVLDLARTYPHLRIDVSITDRFVDLVEEGIDLAVRIGTLADSTSLAVRRLGTQYGSLGAAPSYLARYGMPKTLDDLKDHRTIAYSRSGVIQPWDLRAPDGSTVRIDMPHQLSFDDVQAIAAAGASGFGIAWLPSWLLDHYVKRGEMTVVLDRCFVCEGDIHAIWPKTRYLPRKTRCVIDAFAQAIPPMIER</sequence>
<dbReference type="InterPro" id="IPR000847">
    <property type="entry name" value="LysR_HTH_N"/>
</dbReference>
<dbReference type="KEGG" id="bur:Bcep18194_B0721"/>
<dbReference type="InterPro" id="IPR036390">
    <property type="entry name" value="WH_DNA-bd_sf"/>
</dbReference>
<evidence type="ECO:0000259" key="5">
    <source>
        <dbReference type="PROSITE" id="PS50931"/>
    </source>
</evidence>
<organism evidence="6 7">
    <name type="scientific">Burkholderia lata (strain ATCC 17760 / DSM 23089 / LMG 22485 / NCIMB 9086 / R18194 / 383)</name>
    <dbReference type="NCBI Taxonomy" id="482957"/>
    <lineage>
        <taxon>Bacteria</taxon>
        <taxon>Pseudomonadati</taxon>
        <taxon>Pseudomonadota</taxon>
        <taxon>Betaproteobacteria</taxon>
        <taxon>Burkholderiales</taxon>
        <taxon>Burkholderiaceae</taxon>
        <taxon>Burkholderia</taxon>
        <taxon>Burkholderia cepacia complex</taxon>
    </lineage>
</organism>
<evidence type="ECO:0000256" key="2">
    <source>
        <dbReference type="ARBA" id="ARBA00023015"/>
    </source>
</evidence>
<evidence type="ECO:0000256" key="4">
    <source>
        <dbReference type="ARBA" id="ARBA00023163"/>
    </source>
</evidence>
<dbReference type="SUPFAM" id="SSF46785">
    <property type="entry name" value="Winged helix' DNA-binding domain"/>
    <property type="match status" value="1"/>
</dbReference>
<keyword evidence="4" id="KW-0804">Transcription</keyword>
<dbReference type="PATRIC" id="fig|482957.22.peg.4339"/>
<protein>
    <submittedName>
        <fullName evidence="6">Transcriptional regulator, LysR family</fullName>
    </submittedName>
</protein>
<dbReference type="PROSITE" id="PS50931">
    <property type="entry name" value="HTH_LYSR"/>
    <property type="match status" value="1"/>
</dbReference>
<evidence type="ECO:0000256" key="3">
    <source>
        <dbReference type="ARBA" id="ARBA00023125"/>
    </source>
</evidence>
<dbReference type="GO" id="GO:0003677">
    <property type="term" value="F:DNA binding"/>
    <property type="evidence" value="ECO:0007669"/>
    <property type="project" value="UniProtKB-KW"/>
</dbReference>
<dbReference type="Gene3D" id="3.40.190.290">
    <property type="match status" value="1"/>
</dbReference>